<dbReference type="GO" id="GO:0006281">
    <property type="term" value="P:DNA repair"/>
    <property type="evidence" value="ECO:0007669"/>
    <property type="project" value="TreeGrafter"/>
</dbReference>
<comment type="catalytic activity">
    <reaction evidence="1">
        <text>2-phosphoglycolate + H2O = glycolate + phosphate</text>
        <dbReference type="Rhea" id="RHEA:14369"/>
        <dbReference type="ChEBI" id="CHEBI:15377"/>
        <dbReference type="ChEBI" id="CHEBI:29805"/>
        <dbReference type="ChEBI" id="CHEBI:43474"/>
        <dbReference type="ChEBI" id="CHEBI:58033"/>
        <dbReference type="EC" id="3.1.3.18"/>
    </reaction>
</comment>
<keyword evidence="5" id="KW-0378">Hydrolase</keyword>
<gene>
    <name evidence="5" type="ORF">SYN_00933</name>
</gene>
<evidence type="ECO:0000313" key="6">
    <source>
        <dbReference type="Proteomes" id="UP000001933"/>
    </source>
</evidence>
<dbReference type="Proteomes" id="UP000001933">
    <property type="component" value="Chromosome"/>
</dbReference>
<dbReference type="FunCoup" id="Q2LSP7">
    <property type="interactions" value="369"/>
</dbReference>
<dbReference type="HOGENOM" id="CLU_045011_19_3_7"/>
<dbReference type="InterPro" id="IPR023214">
    <property type="entry name" value="HAD_sf"/>
</dbReference>
<dbReference type="InterPro" id="IPR050155">
    <property type="entry name" value="HAD-like_hydrolase_sf"/>
</dbReference>
<reference evidence="5 6" key="1">
    <citation type="journal article" date="2007" name="Proc. Natl. Acad. Sci. U.S.A.">
        <title>The genome of Syntrophus aciditrophicus: life at the thermodynamic limit of microbial growth.</title>
        <authorList>
            <person name="McInerney M.J."/>
            <person name="Rohlin L."/>
            <person name="Mouttaki H."/>
            <person name="Kim U."/>
            <person name="Krupp R.S."/>
            <person name="Rios-Hernandez L."/>
            <person name="Sieber J."/>
            <person name="Struchtemeyer C.G."/>
            <person name="Bhattacharyya A."/>
            <person name="Campbell J.W."/>
            <person name="Gunsalus R.P."/>
        </authorList>
    </citation>
    <scope>NUCLEOTIDE SEQUENCE [LARGE SCALE GENOMIC DNA]</scope>
    <source>
        <strain evidence="5 6">SB</strain>
    </source>
</reference>
<dbReference type="OrthoDB" id="5421442at2"/>
<dbReference type="Gene3D" id="3.40.50.1000">
    <property type="entry name" value="HAD superfamily/HAD-like"/>
    <property type="match status" value="1"/>
</dbReference>
<dbReference type="SFLD" id="SFLDS00003">
    <property type="entry name" value="Haloacid_Dehalogenase"/>
    <property type="match status" value="1"/>
</dbReference>
<dbReference type="KEGG" id="sat:SYN_00933"/>
<dbReference type="STRING" id="56780.SYN_00933"/>
<dbReference type="RefSeq" id="WP_011417133.1">
    <property type="nucleotide sequence ID" value="NC_007759.1"/>
</dbReference>
<dbReference type="InterPro" id="IPR006439">
    <property type="entry name" value="HAD-SF_hydro_IA"/>
</dbReference>
<dbReference type="InterPro" id="IPR023198">
    <property type="entry name" value="PGP-like_dom2"/>
</dbReference>
<comment type="pathway">
    <text evidence="2">Organic acid metabolism; glycolate biosynthesis; glycolate from 2-phosphoglycolate: step 1/1.</text>
</comment>
<protein>
    <recommendedName>
        <fullName evidence="4">phosphoglycolate phosphatase</fullName>
        <ecNumber evidence="4">3.1.3.18</ecNumber>
    </recommendedName>
</protein>
<evidence type="ECO:0000256" key="1">
    <source>
        <dbReference type="ARBA" id="ARBA00000830"/>
    </source>
</evidence>
<name>Q2LSP7_SYNAS</name>
<dbReference type="Gene3D" id="1.10.150.240">
    <property type="entry name" value="Putative phosphatase, domain 2"/>
    <property type="match status" value="1"/>
</dbReference>
<evidence type="ECO:0000256" key="3">
    <source>
        <dbReference type="ARBA" id="ARBA00006171"/>
    </source>
</evidence>
<dbReference type="PANTHER" id="PTHR43434">
    <property type="entry name" value="PHOSPHOGLYCOLATE PHOSPHATASE"/>
    <property type="match status" value="1"/>
</dbReference>
<dbReference type="SFLD" id="SFLDG01129">
    <property type="entry name" value="C1.5:_HAD__Beta-PGM__Phosphata"/>
    <property type="match status" value="1"/>
</dbReference>
<evidence type="ECO:0000256" key="4">
    <source>
        <dbReference type="ARBA" id="ARBA00013078"/>
    </source>
</evidence>
<dbReference type="GO" id="GO:0008967">
    <property type="term" value="F:phosphoglycolate phosphatase activity"/>
    <property type="evidence" value="ECO:0007669"/>
    <property type="project" value="UniProtKB-EC"/>
</dbReference>
<dbReference type="PANTHER" id="PTHR43434:SF1">
    <property type="entry name" value="PHOSPHOGLYCOLATE PHOSPHATASE"/>
    <property type="match status" value="1"/>
</dbReference>
<comment type="similarity">
    <text evidence="3">Belongs to the HAD-like hydrolase superfamily. CbbY/CbbZ/Gph/YieH family.</text>
</comment>
<organism evidence="5 6">
    <name type="scientific">Syntrophus aciditrophicus (strain SB)</name>
    <dbReference type="NCBI Taxonomy" id="56780"/>
    <lineage>
        <taxon>Bacteria</taxon>
        <taxon>Pseudomonadati</taxon>
        <taxon>Thermodesulfobacteriota</taxon>
        <taxon>Syntrophia</taxon>
        <taxon>Syntrophales</taxon>
        <taxon>Syntrophaceae</taxon>
        <taxon>Syntrophus</taxon>
    </lineage>
</organism>
<dbReference type="EC" id="3.1.3.18" evidence="4"/>
<dbReference type="Pfam" id="PF13419">
    <property type="entry name" value="HAD_2"/>
    <property type="match status" value="1"/>
</dbReference>
<dbReference type="NCBIfam" id="TIGR01549">
    <property type="entry name" value="HAD-SF-IA-v1"/>
    <property type="match status" value="1"/>
</dbReference>
<dbReference type="eggNOG" id="COG0546">
    <property type="taxonomic scope" value="Bacteria"/>
</dbReference>
<keyword evidence="6" id="KW-1185">Reference proteome</keyword>
<evidence type="ECO:0000313" key="5">
    <source>
        <dbReference type="EMBL" id="ABC77104.1"/>
    </source>
</evidence>
<dbReference type="SUPFAM" id="SSF56784">
    <property type="entry name" value="HAD-like"/>
    <property type="match status" value="1"/>
</dbReference>
<accession>Q2LSP7</accession>
<dbReference type="EMBL" id="CP000252">
    <property type="protein sequence ID" value="ABC77104.1"/>
    <property type="molecule type" value="Genomic_DNA"/>
</dbReference>
<proteinExistence type="inferred from homology"/>
<sequence>MIRKFKAFVFDFDGTLAELNLDFTFMKESLIVLSRQYGIDGEDLNDLLILELIETVRNRIFRDDPTKASDFYNTAHFRIRAIELEAARRGALLSGTLLLLTTLKKRGNAIGIITRNCRAALKNVFPQIEDYCDVLLSRDQTIHVKPHPDHLIRTLSILGASPEQTVMVGDHPLDIQLGREVGTYTIGVLTGHTRAEALFASGADLVLNRAVEILDLPM</sequence>
<dbReference type="InterPro" id="IPR036412">
    <property type="entry name" value="HAD-like_sf"/>
</dbReference>
<dbReference type="InterPro" id="IPR041492">
    <property type="entry name" value="HAD_2"/>
</dbReference>
<evidence type="ECO:0000256" key="2">
    <source>
        <dbReference type="ARBA" id="ARBA00004818"/>
    </source>
</evidence>
<dbReference type="AlphaFoldDB" id="Q2LSP7"/>
<dbReference type="InParanoid" id="Q2LSP7"/>